<reference evidence="3" key="2">
    <citation type="submission" date="2008-04" db="EMBL/GenBank/DDBJ databases">
        <title>Draft genome sequence of Providencia stuartii(ATCC 25827).</title>
        <authorList>
            <person name="Sudarsanam P."/>
            <person name="Ley R."/>
            <person name="Guruge J."/>
            <person name="Turnbaugh P.J."/>
            <person name="Mahowald M."/>
            <person name="Liep D."/>
            <person name="Gordon J."/>
        </authorList>
    </citation>
    <scope>NUCLEOTIDE SEQUENCE [LARGE SCALE GENOMIC DNA]</scope>
    <source>
        <strain evidence="3">ATCC 25827</strain>
    </source>
</reference>
<dbReference type="EMBL" id="ABJD02000118">
    <property type="protein sequence ID" value="EDU57476.1"/>
    <property type="molecule type" value="Genomic_DNA"/>
</dbReference>
<reference evidence="1" key="4">
    <citation type="submission" date="2016-11" db="EMBL/GenBank/DDBJ databases">
        <title>Draft genome sequence of Providencia stuartii (ATCC 25827).</title>
        <authorList>
            <person name="Sudarsanam P."/>
            <person name="Ley R."/>
            <person name="Guruge J."/>
            <person name="Turnbaugh P.J."/>
            <person name="Mahowald M."/>
            <person name="Liep D."/>
            <person name="Gordon J."/>
        </authorList>
    </citation>
    <scope>NUCLEOTIDE SEQUENCE</scope>
    <source>
        <strain evidence="1 3">ATCC 25827</strain>
    </source>
</reference>
<proteinExistence type="predicted"/>
<dbReference type="Proteomes" id="UP000004506">
    <property type="component" value="Unassembled WGS sequence"/>
</dbReference>
<organism evidence="1 3">
    <name type="scientific">Providencia stuartii ATCC 25827</name>
    <dbReference type="NCBI Taxonomy" id="471874"/>
    <lineage>
        <taxon>Bacteria</taxon>
        <taxon>Pseudomonadati</taxon>
        <taxon>Pseudomonadota</taxon>
        <taxon>Gammaproteobacteria</taxon>
        <taxon>Enterobacterales</taxon>
        <taxon>Morganellaceae</taxon>
        <taxon>Providencia</taxon>
    </lineage>
</organism>
<reference evidence="1 3" key="3">
    <citation type="submission" date="2008-05" db="EMBL/GenBank/DDBJ databases">
        <authorList>
            <person name="Fulton L."/>
            <person name="Clifton S."/>
            <person name="Fulton B."/>
            <person name="Xu J."/>
            <person name="Minx P."/>
            <person name="Pepin K.H."/>
            <person name="Johnson M."/>
            <person name="Thiruvilangam P."/>
            <person name="Bhonagiri V."/>
            <person name="Nash W.E."/>
            <person name="Mardis E.R."/>
            <person name="Wilson R.K."/>
        </authorList>
    </citation>
    <scope>NUCLEOTIDE SEQUENCE [LARGE SCALE GENOMIC DNA]</scope>
    <source>
        <strain evidence="1 3">ATCC 25827</strain>
    </source>
</reference>
<evidence type="ECO:0000313" key="2">
    <source>
        <dbReference type="EMBL" id="EDU61299.1"/>
    </source>
</evidence>
<dbReference type="AlphaFoldDB" id="A0AA86YNW6"/>
<gene>
    <name evidence="2" type="ORF">PROSTU_00691</name>
    <name evidence="1" type="ORF">PROSTU_04721</name>
</gene>
<accession>A0AA86YNW6</accession>
<sequence length="80" mass="9077">MPSNELKWKHFAPPIIIWCLRWYGSTTLGYANVSDTLTAQRFIVDLLSMPPFSVKNAKNINSFDRFPLGSSMKPTSKLTV</sequence>
<dbReference type="EMBL" id="ABJD02000065">
    <property type="protein sequence ID" value="EDU61299.1"/>
    <property type="molecule type" value="Genomic_DNA"/>
</dbReference>
<evidence type="ECO:0000313" key="1">
    <source>
        <dbReference type="EMBL" id="EDU57476.1"/>
    </source>
</evidence>
<name>A0AA86YNW6_PROST</name>
<comment type="caution">
    <text evidence="1">The sequence shown here is derived from an EMBL/GenBank/DDBJ whole genome shotgun (WGS) entry which is preliminary data.</text>
</comment>
<protein>
    <submittedName>
        <fullName evidence="1">Uncharacterized protein</fullName>
    </submittedName>
</protein>
<reference evidence="1" key="5">
    <citation type="submission" date="2016-11" db="EMBL/GenBank/DDBJ databases">
        <title>Draft genome sequence of Providencia stuartii(ATCC 25827).</title>
        <authorList>
            <person name="Sudarsanam P."/>
            <person name="Ley R."/>
            <person name="Guruge J."/>
            <person name="Turnbaugh P.J."/>
            <person name="Mahowald M."/>
            <person name="Liep D."/>
            <person name="Gordon J."/>
        </authorList>
    </citation>
    <scope>NUCLEOTIDE SEQUENCE</scope>
    <source>
        <strain evidence="1 3">ATCC 25827</strain>
    </source>
</reference>
<reference evidence="3" key="1">
    <citation type="submission" date="2008-04" db="EMBL/GenBank/DDBJ databases">
        <title>Draft genome sequence of Providencia stuartii (ATCC 25827).</title>
        <authorList>
            <person name="Sudarsanam P."/>
            <person name="Ley R."/>
            <person name="Guruge J."/>
            <person name="Turnbaugh P.J."/>
            <person name="Mahowald M."/>
            <person name="Liep D."/>
            <person name="Gordon J."/>
        </authorList>
    </citation>
    <scope>NUCLEOTIDE SEQUENCE [LARGE SCALE GENOMIC DNA]</scope>
    <source>
        <strain evidence="3">ATCC 25827</strain>
    </source>
</reference>
<evidence type="ECO:0000313" key="3">
    <source>
        <dbReference type="Proteomes" id="UP000004506"/>
    </source>
</evidence>